<feature type="transmembrane region" description="Helical" evidence="1">
    <location>
        <begin position="104"/>
        <end position="122"/>
    </location>
</feature>
<dbReference type="EMBL" id="CAXAJV020001282">
    <property type="protein sequence ID" value="CAL7934925.1"/>
    <property type="molecule type" value="Genomic_DNA"/>
</dbReference>
<accession>A0ABP1N1T8</accession>
<evidence type="ECO:0000256" key="1">
    <source>
        <dbReference type="SAM" id="Phobius"/>
    </source>
</evidence>
<feature type="transmembrane region" description="Helical" evidence="1">
    <location>
        <begin position="134"/>
        <end position="158"/>
    </location>
</feature>
<keyword evidence="1" id="KW-1133">Transmembrane helix</keyword>
<protein>
    <submittedName>
        <fullName evidence="2">Uncharacterized protein</fullName>
    </submittedName>
</protein>
<keyword evidence="1" id="KW-0812">Transmembrane</keyword>
<organism evidence="2 3">
    <name type="scientific">Xylocopa violacea</name>
    <name type="common">Violet carpenter bee</name>
    <name type="synonym">Apis violacea</name>
    <dbReference type="NCBI Taxonomy" id="135666"/>
    <lineage>
        <taxon>Eukaryota</taxon>
        <taxon>Metazoa</taxon>
        <taxon>Ecdysozoa</taxon>
        <taxon>Arthropoda</taxon>
        <taxon>Hexapoda</taxon>
        <taxon>Insecta</taxon>
        <taxon>Pterygota</taxon>
        <taxon>Neoptera</taxon>
        <taxon>Endopterygota</taxon>
        <taxon>Hymenoptera</taxon>
        <taxon>Apocrita</taxon>
        <taxon>Aculeata</taxon>
        <taxon>Apoidea</taxon>
        <taxon>Anthophila</taxon>
        <taxon>Apidae</taxon>
        <taxon>Xylocopa</taxon>
        <taxon>Xylocopa</taxon>
    </lineage>
</organism>
<comment type="caution">
    <text evidence="2">The sequence shown here is derived from an EMBL/GenBank/DDBJ whole genome shotgun (WGS) entry which is preliminary data.</text>
</comment>
<evidence type="ECO:0000313" key="3">
    <source>
        <dbReference type="Proteomes" id="UP001642520"/>
    </source>
</evidence>
<gene>
    <name evidence="2" type="ORF">XYLVIOL_LOCUS1292</name>
</gene>
<keyword evidence="3" id="KW-1185">Reference proteome</keyword>
<name>A0ABP1N1T8_XYLVO</name>
<reference evidence="2 3" key="1">
    <citation type="submission" date="2024-08" db="EMBL/GenBank/DDBJ databases">
        <authorList>
            <person name="Will J Nash"/>
            <person name="Angela Man"/>
            <person name="Seanna McTaggart"/>
            <person name="Kendall Baker"/>
            <person name="Tom Barker"/>
            <person name="Leah Catchpole"/>
            <person name="Alex Durrant"/>
            <person name="Karim Gharbi"/>
            <person name="Naomi Irish"/>
            <person name="Gemy Kaithakottil"/>
            <person name="Debby Ku"/>
            <person name="Aaliyah Providence"/>
            <person name="Felix Shaw"/>
            <person name="David Swarbreck"/>
            <person name="Chris Watkins"/>
            <person name="Ann M. McCartney"/>
            <person name="Giulio Formenti"/>
            <person name="Alice Mouton"/>
            <person name="Noel Vella"/>
            <person name="Bjorn M von Reumont"/>
            <person name="Adriana Vella"/>
            <person name="Wilfried Haerty"/>
        </authorList>
    </citation>
    <scope>NUCLEOTIDE SEQUENCE [LARGE SCALE GENOMIC DNA]</scope>
</reference>
<keyword evidence="1" id="KW-0472">Membrane</keyword>
<evidence type="ECO:0000313" key="2">
    <source>
        <dbReference type="EMBL" id="CAL7934925.1"/>
    </source>
</evidence>
<sequence length="194" mass="22042">MNRYTNQISSMLEQTNDCGSPSRKIEANSSSVEEIARKELGRKDGSENEQLRICQALLLSTYMILLSYHSIRYGQTEYSILEDGQIAQGYVNKAVIALSLGYSLPYSIISFLATGMLAYSLIWKNPRWSLPSMVLYLADLVYDVSGAIVATWLFFSHFPLSTALFYTIGTILLIFAEIWIWLGVLRLYECRSFK</sequence>
<proteinExistence type="predicted"/>
<feature type="transmembrane region" description="Helical" evidence="1">
    <location>
        <begin position="164"/>
        <end position="188"/>
    </location>
</feature>
<dbReference type="Proteomes" id="UP001642520">
    <property type="component" value="Unassembled WGS sequence"/>
</dbReference>